<dbReference type="PROSITE" id="PS51318">
    <property type="entry name" value="TAT"/>
    <property type="match status" value="1"/>
</dbReference>
<feature type="signal peptide" evidence="10">
    <location>
        <begin position="1"/>
        <end position="29"/>
    </location>
</feature>
<keyword evidence="3" id="KW-0349">Heme</keyword>
<sequence>MVNFSFDRRAFLRGAVAAGVGGAVTTASAAIPGPAVVAAPAQPFHGMHQAGIEQAPAPGSQTVFTAYDVTVRTVGELVDLLRALTDRARRLTGAAAPVDVAAPAPDDGVLGPDPCRSMPTVTVGFGASLFERFGLAGRRPAALAPMPVFPNDRLQPAWCHGDLSVQLNAADLDTCVHALRDLGRATRGGMRPRWRIDGFVNPPRPDGSPRNLLGFKDGSGNPTRAEFDRLIWTGEDPGPAWTTGGSYLVIRLIRMLVESWDRLERGGQERILGRDRDTGAPLDGARESDEPDYTEDPEGVYTPLNCHIRRANPRTPDTVDNRILRRAFNYDHGVDEEGDLDQGLVFVCYQRDPRRQFEAIQRRLADEPLTSYIRPFGGGYFFVPPGVRDESDFYGRALVT</sequence>
<dbReference type="EMBL" id="WEGI01000012">
    <property type="protein sequence ID" value="MQY29880.1"/>
    <property type="molecule type" value="Genomic_DNA"/>
</dbReference>
<feature type="compositionally biased region" description="Basic and acidic residues" evidence="9">
    <location>
        <begin position="271"/>
        <end position="288"/>
    </location>
</feature>
<feature type="compositionally biased region" description="Acidic residues" evidence="9">
    <location>
        <begin position="289"/>
        <end position="298"/>
    </location>
</feature>
<feature type="domain" description="Dyp-type peroxidase C-terminal" evidence="12">
    <location>
        <begin position="209"/>
        <end position="387"/>
    </location>
</feature>
<evidence type="ECO:0000256" key="3">
    <source>
        <dbReference type="ARBA" id="ARBA00022617"/>
    </source>
</evidence>
<dbReference type="NCBIfam" id="TIGR01413">
    <property type="entry name" value="Dyp_perox_fam"/>
    <property type="match status" value="1"/>
</dbReference>
<dbReference type="EC" id="1.11.1.-" evidence="13"/>
<dbReference type="InterPro" id="IPR006314">
    <property type="entry name" value="Dyp_peroxidase"/>
</dbReference>
<accession>A0A7K0DVR7</accession>
<dbReference type="Pfam" id="PF20628">
    <property type="entry name" value="Dyp_perox_C"/>
    <property type="match status" value="1"/>
</dbReference>
<dbReference type="Pfam" id="PF04261">
    <property type="entry name" value="Dyp_perox_N"/>
    <property type="match status" value="1"/>
</dbReference>
<reference evidence="13 14" key="1">
    <citation type="submission" date="2019-10" db="EMBL/GenBank/DDBJ databases">
        <title>Nocardia macrotermitis sp. nov. and Nocardia aurantia sp. nov., isolated from the gut of fungus growing-termite Macrotermes natalensis.</title>
        <authorList>
            <person name="Benndorf R."/>
            <person name="Schwitalla J."/>
            <person name="Martin K."/>
            <person name="De Beer W."/>
            <person name="Kaster A.-K."/>
            <person name="Vollmers J."/>
            <person name="Poulsen M."/>
            <person name="Beemelmanns C."/>
        </authorList>
    </citation>
    <scope>NUCLEOTIDE SEQUENCE [LARGE SCALE GENOMIC DNA]</scope>
    <source>
        <strain evidence="13 14">RB56</strain>
    </source>
</reference>
<dbReference type="AlphaFoldDB" id="A0A7K0DVR7"/>
<proteinExistence type="inferred from homology"/>
<evidence type="ECO:0000259" key="12">
    <source>
        <dbReference type="Pfam" id="PF20628"/>
    </source>
</evidence>
<evidence type="ECO:0000256" key="2">
    <source>
        <dbReference type="ARBA" id="ARBA00022559"/>
    </source>
</evidence>
<feature type="chain" id="PRO_5029814925" evidence="10">
    <location>
        <begin position="30"/>
        <end position="400"/>
    </location>
</feature>
<dbReference type="GO" id="GO:0046872">
    <property type="term" value="F:metal ion binding"/>
    <property type="evidence" value="ECO:0007669"/>
    <property type="project" value="UniProtKB-KW"/>
</dbReference>
<dbReference type="GO" id="GO:0004601">
    <property type="term" value="F:peroxidase activity"/>
    <property type="evidence" value="ECO:0007669"/>
    <property type="project" value="UniProtKB-KW"/>
</dbReference>
<keyword evidence="7" id="KW-0408">Iron</keyword>
<comment type="caution">
    <text evidence="13">The sequence shown here is derived from an EMBL/GenBank/DDBJ whole genome shotgun (WGS) entry which is preliminary data.</text>
</comment>
<dbReference type="SUPFAM" id="SSF54909">
    <property type="entry name" value="Dimeric alpha+beta barrel"/>
    <property type="match status" value="1"/>
</dbReference>
<comment type="cofactor">
    <cofactor evidence="1">
        <name>heme b</name>
        <dbReference type="ChEBI" id="CHEBI:60344"/>
    </cofactor>
</comment>
<dbReference type="InterPro" id="IPR048327">
    <property type="entry name" value="Dyp_perox_N"/>
</dbReference>
<evidence type="ECO:0000256" key="10">
    <source>
        <dbReference type="SAM" id="SignalP"/>
    </source>
</evidence>
<dbReference type="GO" id="GO:0005829">
    <property type="term" value="C:cytosol"/>
    <property type="evidence" value="ECO:0007669"/>
    <property type="project" value="TreeGrafter"/>
</dbReference>
<evidence type="ECO:0000256" key="4">
    <source>
        <dbReference type="ARBA" id="ARBA00022723"/>
    </source>
</evidence>
<feature type="region of interest" description="Disordered" evidence="9">
    <location>
        <begin position="194"/>
        <end position="219"/>
    </location>
</feature>
<evidence type="ECO:0000256" key="8">
    <source>
        <dbReference type="ARBA" id="ARBA00025737"/>
    </source>
</evidence>
<dbReference type="GO" id="GO:0020037">
    <property type="term" value="F:heme binding"/>
    <property type="evidence" value="ECO:0007669"/>
    <property type="project" value="InterPro"/>
</dbReference>
<evidence type="ECO:0000256" key="9">
    <source>
        <dbReference type="SAM" id="MobiDB-lite"/>
    </source>
</evidence>
<evidence type="ECO:0000256" key="5">
    <source>
        <dbReference type="ARBA" id="ARBA00022729"/>
    </source>
</evidence>
<organism evidence="13 14">
    <name type="scientific">Nocardia aurantia</name>
    <dbReference type="NCBI Taxonomy" id="2585199"/>
    <lineage>
        <taxon>Bacteria</taxon>
        <taxon>Bacillati</taxon>
        <taxon>Actinomycetota</taxon>
        <taxon>Actinomycetes</taxon>
        <taxon>Mycobacteriales</taxon>
        <taxon>Nocardiaceae</taxon>
        <taxon>Nocardia</taxon>
    </lineage>
</organism>
<dbReference type="InterPro" id="IPR048328">
    <property type="entry name" value="Dyp_perox_C"/>
</dbReference>
<gene>
    <name evidence="13" type="primary">efeB</name>
    <name evidence="13" type="ORF">NRB56_54740</name>
</gene>
<keyword evidence="5 10" id="KW-0732">Signal</keyword>
<evidence type="ECO:0000313" key="14">
    <source>
        <dbReference type="Proteomes" id="UP000431401"/>
    </source>
</evidence>
<dbReference type="InterPro" id="IPR011008">
    <property type="entry name" value="Dimeric_a/b-barrel"/>
</dbReference>
<keyword evidence="14" id="KW-1185">Reference proteome</keyword>
<evidence type="ECO:0000256" key="1">
    <source>
        <dbReference type="ARBA" id="ARBA00001970"/>
    </source>
</evidence>
<dbReference type="RefSeq" id="WP_319943597.1">
    <property type="nucleotide sequence ID" value="NZ_WEGI01000012.1"/>
</dbReference>
<evidence type="ECO:0000313" key="13">
    <source>
        <dbReference type="EMBL" id="MQY29880.1"/>
    </source>
</evidence>
<evidence type="ECO:0000256" key="7">
    <source>
        <dbReference type="ARBA" id="ARBA00023004"/>
    </source>
</evidence>
<dbReference type="PANTHER" id="PTHR30521">
    <property type="entry name" value="DEFERROCHELATASE/PEROXIDASE"/>
    <property type="match status" value="1"/>
</dbReference>
<evidence type="ECO:0000256" key="6">
    <source>
        <dbReference type="ARBA" id="ARBA00023002"/>
    </source>
</evidence>
<feature type="region of interest" description="Disordered" evidence="9">
    <location>
        <begin position="271"/>
        <end position="300"/>
    </location>
</feature>
<dbReference type="Proteomes" id="UP000431401">
    <property type="component" value="Unassembled WGS sequence"/>
</dbReference>
<keyword evidence="6 13" id="KW-0560">Oxidoreductase</keyword>
<keyword evidence="2 13" id="KW-0575">Peroxidase</keyword>
<evidence type="ECO:0000259" key="11">
    <source>
        <dbReference type="Pfam" id="PF04261"/>
    </source>
</evidence>
<keyword evidence="4" id="KW-0479">Metal-binding</keyword>
<name>A0A7K0DVR7_9NOCA</name>
<dbReference type="InterPro" id="IPR006311">
    <property type="entry name" value="TAT_signal"/>
</dbReference>
<feature type="domain" description="Dyp-type peroxidase N-terminal" evidence="11">
    <location>
        <begin position="60"/>
        <end position="199"/>
    </location>
</feature>
<dbReference type="PROSITE" id="PS51404">
    <property type="entry name" value="DYP_PEROXIDASE"/>
    <property type="match status" value="1"/>
</dbReference>
<dbReference type="PANTHER" id="PTHR30521:SF4">
    <property type="entry name" value="DEFERROCHELATASE"/>
    <property type="match status" value="1"/>
</dbReference>
<protein>
    <submittedName>
        <fullName evidence="13">Deferrochelatase/peroxidase EfeB</fullName>
        <ecNumber evidence="13">1.11.1.-</ecNumber>
    </submittedName>
</protein>
<comment type="similarity">
    <text evidence="8">Belongs to the DyP-type peroxidase family.</text>
</comment>